<keyword evidence="2 5" id="KW-0378">Hydrolase</keyword>
<name>A0A7W6NA51_9HYPH</name>
<evidence type="ECO:0000256" key="3">
    <source>
        <dbReference type="SAM" id="MobiDB-lite"/>
    </source>
</evidence>
<evidence type="ECO:0000313" key="5">
    <source>
        <dbReference type="EMBL" id="MBB4042165.1"/>
    </source>
</evidence>
<comment type="caution">
    <text evidence="5">The sequence shown here is derived from an EMBL/GenBank/DDBJ whole genome shotgun (WGS) entry which is preliminary data.</text>
</comment>
<organism evidence="5 6">
    <name type="scientific">Microvirga flocculans</name>
    <dbReference type="NCBI Taxonomy" id="217168"/>
    <lineage>
        <taxon>Bacteria</taxon>
        <taxon>Pseudomonadati</taxon>
        <taxon>Pseudomonadota</taxon>
        <taxon>Alphaproteobacteria</taxon>
        <taxon>Hyphomicrobiales</taxon>
        <taxon>Methylobacteriaceae</taxon>
        <taxon>Microvirga</taxon>
    </lineage>
</organism>
<protein>
    <submittedName>
        <fullName evidence="5">Cytosine/adenosine deaminase-related metal-dependent hydrolase</fullName>
    </submittedName>
</protein>
<dbReference type="SUPFAM" id="SSF51556">
    <property type="entry name" value="Metallo-dependent hydrolases"/>
    <property type="match status" value="1"/>
</dbReference>
<feature type="compositionally biased region" description="Basic and acidic residues" evidence="3">
    <location>
        <begin position="455"/>
        <end position="472"/>
    </location>
</feature>
<evidence type="ECO:0000256" key="2">
    <source>
        <dbReference type="ARBA" id="ARBA00022801"/>
    </source>
</evidence>
<sequence length="482" mass="52581">MTKQTTVIRNAAWVVTWDDAAARHVYRRDVDVAFSPDGILFIGDRYDGPAGEEVSGASLMVMPGLVDVHCHSGDEPIAKGLFEDVGTAALWGNALYEYSALIDSDEDAKAACQTVMLGDLMRSGVTTLLDIASPHPKWLSLAAESGLRAYLAPGFREAAWNVVDSHRLDFEWNVAQGRERYAQALAFVDEASAHPSGRIHGVVAPSQIETCSEELIQEAVGEARKRGMRITIHAAQTMAEHEELLRRTGETAPAMLERLGVLGPDLIIGHCIFLDHHSWTRQRTRHDLERLARSGTNVAHCPVTFARSGMTLESLGAYRRAGVNVGIGTDSYPFNMLEEMREAMICSRVAGRSVFDLDTAGVFEAATIGGAKALGRNDIGRLAPGAKADLVLVDLNQPAMQPVHDPLRNLLHCAAERAVRDVYVDGRPVVKNHRVANLDYDGAVRELQAAQERACRQAEKDDPRGRTIDKLAPRSLPMAGAR</sequence>
<comment type="similarity">
    <text evidence="1">Belongs to the metallo-dependent hydrolases superfamily. ATZ/TRZ family.</text>
</comment>
<dbReference type="PANTHER" id="PTHR43794:SF11">
    <property type="entry name" value="AMIDOHYDROLASE-RELATED DOMAIN-CONTAINING PROTEIN"/>
    <property type="match status" value="1"/>
</dbReference>
<dbReference type="SUPFAM" id="SSF51338">
    <property type="entry name" value="Composite domain of metallo-dependent hydrolases"/>
    <property type="match status" value="1"/>
</dbReference>
<evidence type="ECO:0000256" key="1">
    <source>
        <dbReference type="ARBA" id="ARBA00006745"/>
    </source>
</evidence>
<dbReference type="GO" id="GO:0016810">
    <property type="term" value="F:hydrolase activity, acting on carbon-nitrogen (but not peptide) bonds"/>
    <property type="evidence" value="ECO:0007669"/>
    <property type="project" value="InterPro"/>
</dbReference>
<dbReference type="InterPro" id="IPR006680">
    <property type="entry name" value="Amidohydro-rel"/>
</dbReference>
<keyword evidence="6" id="KW-1185">Reference proteome</keyword>
<dbReference type="Gene3D" id="3.20.20.140">
    <property type="entry name" value="Metal-dependent hydrolases"/>
    <property type="match status" value="1"/>
</dbReference>
<dbReference type="RefSeq" id="WP_027317264.1">
    <property type="nucleotide sequence ID" value="NZ_JACIDC010000022.1"/>
</dbReference>
<dbReference type="Pfam" id="PF01979">
    <property type="entry name" value="Amidohydro_1"/>
    <property type="match status" value="1"/>
</dbReference>
<evidence type="ECO:0000259" key="4">
    <source>
        <dbReference type="Pfam" id="PF01979"/>
    </source>
</evidence>
<dbReference type="Proteomes" id="UP000519439">
    <property type="component" value="Unassembled WGS sequence"/>
</dbReference>
<proteinExistence type="inferred from homology"/>
<evidence type="ECO:0000313" key="6">
    <source>
        <dbReference type="Proteomes" id="UP000519439"/>
    </source>
</evidence>
<dbReference type="Gene3D" id="2.30.40.10">
    <property type="entry name" value="Urease, subunit C, domain 1"/>
    <property type="match status" value="1"/>
</dbReference>
<gene>
    <name evidence="5" type="ORF">GGR34_003852</name>
</gene>
<feature type="region of interest" description="Disordered" evidence="3">
    <location>
        <begin position="455"/>
        <end position="482"/>
    </location>
</feature>
<reference evidence="5 6" key="1">
    <citation type="submission" date="2020-08" db="EMBL/GenBank/DDBJ databases">
        <title>Genomic Encyclopedia of Type Strains, Phase IV (KMG-IV): sequencing the most valuable type-strain genomes for metagenomic binning, comparative biology and taxonomic classification.</title>
        <authorList>
            <person name="Goeker M."/>
        </authorList>
    </citation>
    <scope>NUCLEOTIDE SEQUENCE [LARGE SCALE GENOMIC DNA]</scope>
    <source>
        <strain evidence="5 6">DSM 15743</strain>
    </source>
</reference>
<dbReference type="PANTHER" id="PTHR43794">
    <property type="entry name" value="AMINOHYDROLASE SSNA-RELATED"/>
    <property type="match status" value="1"/>
</dbReference>
<dbReference type="EMBL" id="JACIDC010000022">
    <property type="protein sequence ID" value="MBB4042165.1"/>
    <property type="molecule type" value="Genomic_DNA"/>
</dbReference>
<dbReference type="AlphaFoldDB" id="A0A7W6NA51"/>
<feature type="domain" description="Amidohydrolase-related" evidence="4">
    <location>
        <begin position="60"/>
        <end position="429"/>
    </location>
</feature>
<dbReference type="InterPro" id="IPR011059">
    <property type="entry name" value="Metal-dep_hydrolase_composite"/>
</dbReference>
<dbReference type="InterPro" id="IPR050287">
    <property type="entry name" value="MTA/SAH_deaminase"/>
</dbReference>
<dbReference type="InterPro" id="IPR032466">
    <property type="entry name" value="Metal_Hydrolase"/>
</dbReference>
<accession>A0A7W6NA51</accession>